<dbReference type="InterPro" id="IPR051880">
    <property type="entry name" value="GPC_Orphan_Receptors"/>
</dbReference>
<evidence type="ECO:0000256" key="1">
    <source>
        <dbReference type="ARBA" id="ARBA00004651"/>
    </source>
</evidence>
<keyword evidence="13" id="KW-1185">Reference proteome</keyword>
<reference evidence="12" key="1">
    <citation type="journal article" date="2023" name="G3 (Bethesda)">
        <title>Whole genome assembly and annotation of the endangered Caribbean coral Acropora cervicornis.</title>
        <authorList>
            <person name="Selwyn J.D."/>
            <person name="Vollmer S.V."/>
        </authorList>
    </citation>
    <scope>NUCLEOTIDE SEQUENCE</scope>
    <source>
        <strain evidence="12">K2</strain>
    </source>
</reference>
<feature type="transmembrane region" description="Helical" evidence="10">
    <location>
        <begin position="934"/>
        <end position="955"/>
    </location>
</feature>
<evidence type="ECO:0000256" key="3">
    <source>
        <dbReference type="ARBA" id="ARBA00022692"/>
    </source>
</evidence>
<feature type="transmembrane region" description="Helical" evidence="10">
    <location>
        <begin position="1075"/>
        <end position="1096"/>
    </location>
</feature>
<feature type="transmembrane region" description="Helical" evidence="10">
    <location>
        <begin position="889"/>
        <end position="914"/>
    </location>
</feature>
<dbReference type="AlphaFoldDB" id="A0AAD9QIW9"/>
<feature type="compositionally biased region" description="Low complexity" evidence="9">
    <location>
        <begin position="295"/>
        <end position="304"/>
    </location>
</feature>
<evidence type="ECO:0000313" key="12">
    <source>
        <dbReference type="EMBL" id="KAK2562102.1"/>
    </source>
</evidence>
<evidence type="ECO:0000256" key="8">
    <source>
        <dbReference type="ARBA" id="ARBA00023224"/>
    </source>
</evidence>
<evidence type="ECO:0000256" key="5">
    <source>
        <dbReference type="ARBA" id="ARBA00023040"/>
    </source>
</evidence>
<proteinExistence type="predicted"/>
<dbReference type="GO" id="GO:0007189">
    <property type="term" value="P:adenylate cyclase-activating G protein-coupled receptor signaling pathway"/>
    <property type="evidence" value="ECO:0007669"/>
    <property type="project" value="TreeGrafter"/>
</dbReference>
<dbReference type="PANTHER" id="PTHR24245:SF5">
    <property type="entry name" value="G-PROTEIN COUPLED RECEPTORS FAMILY 1 PROFILE DOMAIN-CONTAINING PROTEIN"/>
    <property type="match status" value="1"/>
</dbReference>
<dbReference type="EMBL" id="JARQWQ010000030">
    <property type="protein sequence ID" value="KAK2562102.1"/>
    <property type="molecule type" value="Genomic_DNA"/>
</dbReference>
<feature type="compositionally biased region" description="Polar residues" evidence="9">
    <location>
        <begin position="412"/>
        <end position="421"/>
    </location>
</feature>
<dbReference type="Proteomes" id="UP001249851">
    <property type="component" value="Unassembled WGS sequence"/>
</dbReference>
<feature type="transmembrane region" description="Helical" evidence="10">
    <location>
        <begin position="967"/>
        <end position="986"/>
    </location>
</feature>
<comment type="subcellular location">
    <subcellularLocation>
        <location evidence="1">Cell membrane</location>
        <topology evidence="1">Multi-pass membrane protein</topology>
    </subcellularLocation>
</comment>
<evidence type="ECO:0000256" key="6">
    <source>
        <dbReference type="ARBA" id="ARBA00023136"/>
    </source>
</evidence>
<keyword evidence="6 10" id="KW-0472">Membrane</keyword>
<reference evidence="12" key="2">
    <citation type="journal article" date="2023" name="Science">
        <title>Genomic signatures of disease resistance in endangered staghorn corals.</title>
        <authorList>
            <person name="Vollmer S.V."/>
            <person name="Selwyn J.D."/>
            <person name="Despard B.A."/>
            <person name="Roesel C.L."/>
        </authorList>
    </citation>
    <scope>NUCLEOTIDE SEQUENCE</scope>
    <source>
        <strain evidence="12">K2</strain>
    </source>
</reference>
<feature type="transmembrane region" description="Helical" evidence="10">
    <location>
        <begin position="1015"/>
        <end position="1036"/>
    </location>
</feature>
<feature type="region of interest" description="Disordered" evidence="9">
    <location>
        <begin position="409"/>
        <end position="428"/>
    </location>
</feature>
<dbReference type="InterPro" id="IPR017452">
    <property type="entry name" value="GPCR_Rhodpsn_7TM"/>
</dbReference>
<evidence type="ECO:0000256" key="10">
    <source>
        <dbReference type="SAM" id="Phobius"/>
    </source>
</evidence>
<keyword evidence="2" id="KW-1003">Cell membrane</keyword>
<keyword evidence="5" id="KW-0297">G-protein coupled receptor</keyword>
<dbReference type="Gene3D" id="1.20.1070.10">
    <property type="entry name" value="Rhodopsin 7-helix transmembrane proteins"/>
    <property type="match status" value="1"/>
</dbReference>
<feature type="region of interest" description="Disordered" evidence="9">
    <location>
        <begin position="295"/>
        <end position="318"/>
    </location>
</feature>
<feature type="region of interest" description="Disordered" evidence="9">
    <location>
        <begin position="325"/>
        <end position="344"/>
    </location>
</feature>
<feature type="transmembrane region" description="Helical" evidence="10">
    <location>
        <begin position="850"/>
        <end position="877"/>
    </location>
</feature>
<dbReference type="SUPFAM" id="SSF81321">
    <property type="entry name" value="Family A G protein-coupled receptor-like"/>
    <property type="match status" value="1"/>
</dbReference>
<keyword evidence="8" id="KW-0807">Transducer</keyword>
<feature type="domain" description="G-protein coupled receptors family 1 profile" evidence="11">
    <location>
        <begin position="868"/>
        <end position="1124"/>
    </location>
</feature>
<evidence type="ECO:0000256" key="2">
    <source>
        <dbReference type="ARBA" id="ARBA00022475"/>
    </source>
</evidence>
<organism evidence="12 13">
    <name type="scientific">Acropora cervicornis</name>
    <name type="common">Staghorn coral</name>
    <dbReference type="NCBI Taxonomy" id="6130"/>
    <lineage>
        <taxon>Eukaryota</taxon>
        <taxon>Metazoa</taxon>
        <taxon>Cnidaria</taxon>
        <taxon>Anthozoa</taxon>
        <taxon>Hexacorallia</taxon>
        <taxon>Scleractinia</taxon>
        <taxon>Astrocoeniina</taxon>
        <taxon>Acroporidae</taxon>
        <taxon>Acropora</taxon>
    </lineage>
</organism>
<feature type="region of interest" description="Disordered" evidence="9">
    <location>
        <begin position="34"/>
        <end position="80"/>
    </location>
</feature>
<feature type="compositionally biased region" description="Polar residues" evidence="9">
    <location>
        <begin position="335"/>
        <end position="344"/>
    </location>
</feature>
<feature type="transmembrane region" description="Helical" evidence="10">
    <location>
        <begin position="1108"/>
        <end position="1126"/>
    </location>
</feature>
<gene>
    <name evidence="12" type="ORF">P5673_014857</name>
</gene>
<evidence type="ECO:0000313" key="13">
    <source>
        <dbReference type="Proteomes" id="UP001249851"/>
    </source>
</evidence>
<comment type="caution">
    <text evidence="12">The sequence shown here is derived from an EMBL/GenBank/DDBJ whole genome shotgun (WGS) entry which is preliminary data.</text>
</comment>
<dbReference type="PANTHER" id="PTHR24245">
    <property type="entry name" value="G-PROTEIN COUPLED RECEPTOR"/>
    <property type="match status" value="1"/>
</dbReference>
<dbReference type="InterPro" id="IPR000276">
    <property type="entry name" value="GPCR_Rhodpsn"/>
</dbReference>
<evidence type="ECO:0000259" key="11">
    <source>
        <dbReference type="PROSITE" id="PS50262"/>
    </source>
</evidence>
<protein>
    <submittedName>
        <fullName evidence="12">Rhodopsin</fullName>
    </submittedName>
</protein>
<evidence type="ECO:0000256" key="4">
    <source>
        <dbReference type="ARBA" id="ARBA00022989"/>
    </source>
</evidence>
<dbReference type="PROSITE" id="PS50262">
    <property type="entry name" value="G_PROTEIN_RECEP_F1_2"/>
    <property type="match status" value="1"/>
</dbReference>
<evidence type="ECO:0000256" key="9">
    <source>
        <dbReference type="SAM" id="MobiDB-lite"/>
    </source>
</evidence>
<dbReference type="GO" id="GO:0004930">
    <property type="term" value="F:G protein-coupled receptor activity"/>
    <property type="evidence" value="ECO:0007669"/>
    <property type="project" value="UniProtKB-KW"/>
</dbReference>
<name>A0AAD9QIW9_ACRCE</name>
<accession>A0AAD9QIW9</accession>
<sequence>MPTAGEARLKEKPANKSSKDGFLLLFMHFISAKRKVGSHPPSTKSSIPVPAKKGKENEDPNAAPDRKNTKKTAKPKKAPDFLKLHTKWEYQLAKASIGKAVSKKKNTTVEAFRLTENSRPSHNVKRSYAYNSEDEGDAVSDEDDDFKIDSTALKSILNETGIKDEHLGIAGRATFDAVSSSGSNMPGQSCAARGIFKRDSIYYTGPRTNHCATGRPHPVTTAAAPNTQTAVSPLNTLNVDSSKGPSGSSVKKQVAWADQAPESDEVDFQPDFKALQSILSNTGINDNQLRLQNTGRGTLAGGRLTPHRKSRHVQREEPTKRTSIYYTGPRHTRPSPRTTGIQRTSVIQSSQITEIPVKKTRADYNPFATVVGRQGTQRSKCFSAVFVNSKLDEDDPIASLATVHLPKRAMPQESQSLNATPPLTPARKLEPSFQFSSVRKQPRWADIFAPQRSTNLQQPVPYPSRSLTSFASFQTPVRMHHSVASQMCTPEREIENNQTSQREAPATLNFKKGFSTPLLDLNSPLPMRWASQHIPLSGCIVTQFPENARKDRANRLQCSAVQVTSFQPPAETEVALSMAEATQPHRRPDLHSEHCKSVSEKEEEMIARLEQQALEDLGLLHIAEMTDEKSLCLDSLCPDSTDNSACALPLESSNRCESNGQTCVADRKEMVSKALASHFSKMTAVTPEQQSCLYNVNSNCHEQLSSFSPFMRFSNPTPIRKSRSTASVSSSLHGELSVVGQNNKSGGRNLSSTLSLRSAFSPSIPHGQTLRNSAFDTARSKRFRWEPTSVQDSSRLPTAVTSALAREALLDLEVSSYMLAGRGVHTDRRGSACSFDSWGKCLDEMPLSGIVLAIGILLGITTLVGIIGNVAVCLVVFWNCSMGSQLHLLLLNLAIADVGMSASCMPFAVATVLFHEQTIGKPFCYFNGFINTLFSMASVLIISSLCVFQFVSVVLPMNKSLTNFRCLVMVLCAWSISVLLATGPITHWGRYEFTSNIFNCDYYHTTSKAEVSYNIALMLCGYLIPFGFMVFCYVNILRALQKHHSRTAVTSSISSAPVEGAPVSLETKLCMTMSIVFLAFLVCRTPFFIFLLLSTYDLGYSADFLGQLSFWAMYLHSACDPFIYAFKHTEYQNTLKDIYGTFRLALVNSFCFCILKENSENEKT</sequence>
<dbReference type="Pfam" id="PF00001">
    <property type="entry name" value="7tm_1"/>
    <property type="match status" value="1"/>
</dbReference>
<keyword evidence="4 10" id="KW-1133">Transmembrane helix</keyword>
<evidence type="ECO:0000256" key="7">
    <source>
        <dbReference type="ARBA" id="ARBA00023170"/>
    </source>
</evidence>
<dbReference type="PRINTS" id="PR00237">
    <property type="entry name" value="GPCRRHODOPSN"/>
</dbReference>
<keyword evidence="7" id="KW-0675">Receptor</keyword>
<dbReference type="GO" id="GO:0005886">
    <property type="term" value="C:plasma membrane"/>
    <property type="evidence" value="ECO:0007669"/>
    <property type="project" value="UniProtKB-SubCell"/>
</dbReference>
<dbReference type="CDD" id="cd00637">
    <property type="entry name" value="7tm_classA_rhodopsin-like"/>
    <property type="match status" value="1"/>
</dbReference>
<keyword evidence="3 10" id="KW-0812">Transmembrane</keyword>